<keyword evidence="3 5" id="KW-1133">Transmembrane helix</keyword>
<dbReference type="CDD" id="cd00637">
    <property type="entry name" value="7tm_classA_rhodopsin-like"/>
    <property type="match status" value="1"/>
</dbReference>
<feature type="transmembrane region" description="Helical" evidence="5">
    <location>
        <begin position="44"/>
        <end position="66"/>
    </location>
</feature>
<dbReference type="SUPFAM" id="SSF81321">
    <property type="entry name" value="Family A G protein-coupled receptor-like"/>
    <property type="match status" value="1"/>
</dbReference>
<feature type="transmembrane region" description="Helical" evidence="5">
    <location>
        <begin position="12"/>
        <end position="32"/>
    </location>
</feature>
<evidence type="ECO:0000256" key="2">
    <source>
        <dbReference type="ARBA" id="ARBA00022692"/>
    </source>
</evidence>
<dbReference type="InterPro" id="IPR019426">
    <property type="entry name" value="7TM_GPCR_serpentine_rcpt_Srv"/>
</dbReference>
<evidence type="ECO:0000259" key="6">
    <source>
        <dbReference type="PROSITE" id="PS50262"/>
    </source>
</evidence>
<dbReference type="AlphaFoldDB" id="A0A7I4YQL0"/>
<dbReference type="Proteomes" id="UP000025227">
    <property type="component" value="Unplaced"/>
</dbReference>
<keyword evidence="7" id="KW-1185">Reference proteome</keyword>
<name>A0A7I4YQL0_HAECO</name>
<evidence type="ECO:0000256" key="5">
    <source>
        <dbReference type="SAM" id="Phobius"/>
    </source>
</evidence>
<dbReference type="PANTHER" id="PTHR31627">
    <property type="entry name" value="SERPENTINE RECEPTOR CLASS GAMMA-RELATED"/>
    <property type="match status" value="1"/>
</dbReference>
<comment type="subcellular location">
    <subcellularLocation>
        <location evidence="1">Membrane</location>
        <topology evidence="1">Multi-pass membrane protein</topology>
    </subcellularLocation>
</comment>
<proteinExistence type="predicted"/>
<evidence type="ECO:0000256" key="4">
    <source>
        <dbReference type="ARBA" id="ARBA00023136"/>
    </source>
</evidence>
<feature type="domain" description="G-protein coupled receptors family 1 profile" evidence="6">
    <location>
        <begin position="22"/>
        <end position="236"/>
    </location>
</feature>
<protein>
    <submittedName>
        <fullName evidence="8">G_PROTEIN_RECEP_F1_2 domain-containing protein</fullName>
    </submittedName>
</protein>
<accession>A0A7I4YQL0</accession>
<feature type="transmembrane region" description="Helical" evidence="5">
    <location>
        <begin position="130"/>
        <end position="151"/>
    </location>
</feature>
<feature type="transmembrane region" description="Helical" evidence="5">
    <location>
        <begin position="177"/>
        <end position="200"/>
    </location>
</feature>
<dbReference type="InterPro" id="IPR051119">
    <property type="entry name" value="Nematode_SR-like"/>
</dbReference>
<dbReference type="InterPro" id="IPR017452">
    <property type="entry name" value="GPCR_Rhodpsn_7TM"/>
</dbReference>
<reference evidence="8" key="1">
    <citation type="submission" date="2020-12" db="UniProtKB">
        <authorList>
            <consortium name="WormBaseParasite"/>
        </authorList>
    </citation>
    <scope>IDENTIFICATION</scope>
    <source>
        <strain evidence="8">MHco3</strain>
    </source>
</reference>
<feature type="transmembrane region" description="Helical" evidence="5">
    <location>
        <begin position="86"/>
        <end position="109"/>
    </location>
</feature>
<organism evidence="7 8">
    <name type="scientific">Haemonchus contortus</name>
    <name type="common">Barber pole worm</name>
    <dbReference type="NCBI Taxonomy" id="6289"/>
    <lineage>
        <taxon>Eukaryota</taxon>
        <taxon>Metazoa</taxon>
        <taxon>Ecdysozoa</taxon>
        <taxon>Nematoda</taxon>
        <taxon>Chromadorea</taxon>
        <taxon>Rhabditida</taxon>
        <taxon>Rhabditina</taxon>
        <taxon>Rhabditomorpha</taxon>
        <taxon>Strongyloidea</taxon>
        <taxon>Trichostrongylidae</taxon>
        <taxon>Haemonchus</taxon>
    </lineage>
</organism>
<dbReference type="WBParaSite" id="HCON_00122140-00001">
    <property type="protein sequence ID" value="HCON_00122140-00001"/>
    <property type="gene ID" value="HCON_00122140"/>
</dbReference>
<evidence type="ECO:0000313" key="7">
    <source>
        <dbReference type="Proteomes" id="UP000025227"/>
    </source>
</evidence>
<dbReference type="Pfam" id="PF10323">
    <property type="entry name" value="7TM_GPCR_Srv"/>
    <property type="match status" value="1"/>
</dbReference>
<evidence type="ECO:0000313" key="8">
    <source>
        <dbReference type="WBParaSite" id="HCON_00122140-00001"/>
    </source>
</evidence>
<dbReference type="Gene3D" id="1.20.1070.10">
    <property type="entry name" value="Rhodopsin 7-helix transmembrane proteins"/>
    <property type="match status" value="1"/>
</dbReference>
<evidence type="ECO:0000256" key="1">
    <source>
        <dbReference type="ARBA" id="ARBA00004141"/>
    </source>
</evidence>
<keyword evidence="2 5" id="KW-0812">Transmembrane</keyword>
<sequence length="328" mass="37172">MAPSMPLWEISVMVLSWSSFFIYMLVCIVVFFRRKHISPVQKCFLNVAMLNSLAEVALFLCIEIIVRARKYSLLPFYQQLPPSYLAVPSICLALSLRSCTFLGFIALAINRFTAIIFPMRYRQIWSTKTAIVVCLLNWIIAFALTIAGIILGDPTGSYYFSSEGTIEINYIYRGTKILSYTGIVLCAFAVVVCTCLYASLGYVILRAKLKKRIMSIGKGELRYLLCAILTFVPLILELTRSVIDGNTFVNGGQIVTTARKMWITCHDLMLGIQFFTFIFITRLYRPIFDALVTKKSTPVVSCSTIDSQAGKLRTRHGKERMFARIKRI</sequence>
<keyword evidence="4 5" id="KW-0472">Membrane</keyword>
<evidence type="ECO:0000256" key="3">
    <source>
        <dbReference type="ARBA" id="ARBA00022989"/>
    </source>
</evidence>
<dbReference type="GO" id="GO:0016020">
    <property type="term" value="C:membrane"/>
    <property type="evidence" value="ECO:0007669"/>
    <property type="project" value="UniProtKB-SubCell"/>
</dbReference>
<feature type="transmembrane region" description="Helical" evidence="5">
    <location>
        <begin position="221"/>
        <end position="241"/>
    </location>
</feature>
<dbReference type="PROSITE" id="PS50262">
    <property type="entry name" value="G_PROTEIN_RECEP_F1_2"/>
    <property type="match status" value="1"/>
</dbReference>
<dbReference type="OrthoDB" id="5844602at2759"/>
<feature type="transmembrane region" description="Helical" evidence="5">
    <location>
        <begin position="261"/>
        <end position="284"/>
    </location>
</feature>